<evidence type="ECO:0000313" key="2">
    <source>
        <dbReference type="EMBL" id="GAA1927179.1"/>
    </source>
</evidence>
<dbReference type="EMBL" id="BAAAMJ010000046">
    <property type="protein sequence ID" value="GAA1927179.1"/>
    <property type="molecule type" value="Genomic_DNA"/>
</dbReference>
<gene>
    <name evidence="2" type="ORF">GCM10009716_39040</name>
</gene>
<dbReference type="SUPFAM" id="SSF48264">
    <property type="entry name" value="Cytochrome P450"/>
    <property type="match status" value="1"/>
</dbReference>
<dbReference type="Proteomes" id="UP001501303">
    <property type="component" value="Unassembled WGS sequence"/>
</dbReference>
<dbReference type="InterPro" id="IPR002397">
    <property type="entry name" value="Cyt_P450_B"/>
</dbReference>
<keyword evidence="3" id="KW-1185">Reference proteome</keyword>
<dbReference type="InterPro" id="IPR036396">
    <property type="entry name" value="Cyt_P450_sf"/>
</dbReference>
<dbReference type="PRINTS" id="PR00359">
    <property type="entry name" value="BP450"/>
</dbReference>
<organism evidence="2 3">
    <name type="scientific">Streptomyces sodiiphilus</name>
    <dbReference type="NCBI Taxonomy" id="226217"/>
    <lineage>
        <taxon>Bacteria</taxon>
        <taxon>Bacillati</taxon>
        <taxon>Actinomycetota</taxon>
        <taxon>Actinomycetes</taxon>
        <taxon>Kitasatosporales</taxon>
        <taxon>Streptomycetaceae</taxon>
        <taxon>Streptomyces</taxon>
    </lineage>
</organism>
<comment type="caution">
    <text evidence="2">The sequence shown here is derived from an EMBL/GenBank/DDBJ whole genome shotgun (WGS) entry which is preliminary data.</text>
</comment>
<proteinExistence type="inferred from homology"/>
<accession>A0ABN2PPQ0</accession>
<sequence length="401" mass="44693">MTADVSPVRTPYPLYGEEFMRDPYAVYERMRAECGPLAPIEVAPGVTGWLVLDYRAALDLLHDTRSWTKDSRVWQETVPEDHPVLGMLRWRPNLLFSDGETHARYRKVITDSVARIEPHRLRAMTQEIADLLIDTFIDEGRVELVGQYCRPIPLYVINRLFGLEDDRAPNLIQALAGLMEGTGPEATAQFERYMGELLMAKMAQRGDDITSWYLDHPHELTPEEVLHHLVLTVGAGQEPTTNLISNALSRLLADDSYRASWTDGIHTPREAVEQVLRFETPIANYAFHFPLRDINFHGVDLPAHTLVMVSMAAAGADPKGPGAAETRGGSRAHLSWSAGPHACPAQQPATLISTTAIEHLVSRLPDLRAEVPRSQLEWRPGAFHRSLVALPARFTPPGGLT</sequence>
<dbReference type="PANTHER" id="PTHR46696">
    <property type="entry name" value="P450, PUTATIVE (EUROFUNG)-RELATED"/>
    <property type="match status" value="1"/>
</dbReference>
<dbReference type="RefSeq" id="WP_344264209.1">
    <property type="nucleotide sequence ID" value="NZ_BAAAMJ010000046.1"/>
</dbReference>
<name>A0ABN2PPQ0_9ACTN</name>
<protein>
    <submittedName>
        <fullName evidence="2">Cytochrome P450</fullName>
    </submittedName>
</protein>
<reference evidence="2 3" key="1">
    <citation type="journal article" date="2019" name="Int. J. Syst. Evol. Microbiol.">
        <title>The Global Catalogue of Microorganisms (GCM) 10K type strain sequencing project: providing services to taxonomists for standard genome sequencing and annotation.</title>
        <authorList>
            <consortium name="The Broad Institute Genomics Platform"/>
            <consortium name="The Broad Institute Genome Sequencing Center for Infectious Disease"/>
            <person name="Wu L."/>
            <person name="Ma J."/>
        </authorList>
    </citation>
    <scope>NUCLEOTIDE SEQUENCE [LARGE SCALE GENOMIC DNA]</scope>
    <source>
        <strain evidence="2 3">JCM 13581</strain>
    </source>
</reference>
<evidence type="ECO:0000313" key="3">
    <source>
        <dbReference type="Proteomes" id="UP001501303"/>
    </source>
</evidence>
<dbReference type="Gene3D" id="1.10.630.10">
    <property type="entry name" value="Cytochrome P450"/>
    <property type="match status" value="1"/>
</dbReference>
<evidence type="ECO:0000256" key="1">
    <source>
        <dbReference type="ARBA" id="ARBA00010617"/>
    </source>
</evidence>
<dbReference type="PANTHER" id="PTHR46696:SF1">
    <property type="entry name" value="CYTOCHROME P450 YJIB-RELATED"/>
    <property type="match status" value="1"/>
</dbReference>
<comment type="similarity">
    <text evidence="1">Belongs to the cytochrome P450 family.</text>
</comment>